<protein>
    <submittedName>
        <fullName evidence="10">Two-component system OmpR family response regulator</fullName>
    </submittedName>
</protein>
<dbReference type="EMBL" id="QBKP01000004">
    <property type="protein sequence ID" value="PTX51012.1"/>
    <property type="molecule type" value="Genomic_DNA"/>
</dbReference>
<dbReference type="Proteomes" id="UP000244224">
    <property type="component" value="Unassembled WGS sequence"/>
</dbReference>
<dbReference type="GO" id="GO:0006355">
    <property type="term" value="P:regulation of DNA-templated transcription"/>
    <property type="evidence" value="ECO:0007669"/>
    <property type="project" value="InterPro"/>
</dbReference>
<evidence type="ECO:0000259" key="9">
    <source>
        <dbReference type="PROSITE" id="PS51755"/>
    </source>
</evidence>
<dbReference type="InterPro" id="IPR039420">
    <property type="entry name" value="WalR-like"/>
</dbReference>
<feature type="domain" description="OmpR/PhoB-type" evidence="9">
    <location>
        <begin position="124"/>
        <end position="220"/>
    </location>
</feature>
<evidence type="ECO:0000256" key="6">
    <source>
        <dbReference type="PROSITE-ProRule" id="PRU00169"/>
    </source>
</evidence>
<accession>A0A2T6B4R0</accession>
<dbReference type="SMART" id="SM00862">
    <property type="entry name" value="Trans_reg_C"/>
    <property type="match status" value="1"/>
</dbReference>
<keyword evidence="11" id="KW-1185">Reference proteome</keyword>
<keyword evidence="3" id="KW-0805">Transcription regulation</keyword>
<dbReference type="CDD" id="cd00383">
    <property type="entry name" value="trans_reg_C"/>
    <property type="match status" value="1"/>
</dbReference>
<dbReference type="Gene3D" id="6.10.250.690">
    <property type="match status" value="1"/>
</dbReference>
<evidence type="ECO:0000256" key="7">
    <source>
        <dbReference type="PROSITE-ProRule" id="PRU01091"/>
    </source>
</evidence>
<dbReference type="RefSeq" id="WP_108128423.1">
    <property type="nucleotide sequence ID" value="NZ_QBKP01000004.1"/>
</dbReference>
<keyword evidence="5" id="KW-0804">Transcription</keyword>
<dbReference type="FunFam" id="3.40.50.2300:FF:000002">
    <property type="entry name" value="DNA-binding response regulator PhoP"/>
    <property type="match status" value="1"/>
</dbReference>
<evidence type="ECO:0000256" key="2">
    <source>
        <dbReference type="ARBA" id="ARBA00023012"/>
    </source>
</evidence>
<dbReference type="InterPro" id="IPR001789">
    <property type="entry name" value="Sig_transdc_resp-reg_receiver"/>
</dbReference>
<gene>
    <name evidence="10" type="ORF">C8N34_104130</name>
</gene>
<evidence type="ECO:0000256" key="1">
    <source>
        <dbReference type="ARBA" id="ARBA00022553"/>
    </source>
</evidence>
<dbReference type="GO" id="GO:0000156">
    <property type="term" value="F:phosphorelay response regulator activity"/>
    <property type="evidence" value="ECO:0007669"/>
    <property type="project" value="TreeGrafter"/>
</dbReference>
<dbReference type="SUPFAM" id="SSF52172">
    <property type="entry name" value="CheY-like"/>
    <property type="match status" value="1"/>
</dbReference>
<dbReference type="PROSITE" id="PS51755">
    <property type="entry name" value="OMPR_PHOB"/>
    <property type="match status" value="1"/>
</dbReference>
<dbReference type="Pfam" id="PF00486">
    <property type="entry name" value="Trans_reg_C"/>
    <property type="match status" value="1"/>
</dbReference>
<feature type="modified residue" description="4-aspartylphosphate" evidence="6">
    <location>
        <position position="51"/>
    </location>
</feature>
<evidence type="ECO:0000256" key="5">
    <source>
        <dbReference type="ARBA" id="ARBA00023163"/>
    </source>
</evidence>
<sequence>MRIALIEDNAPLADAIKNSLQDHGFGVDHLANGLDGEAFLSQSRVDVAIIDVNLPGLDGLSIVRAMRRSGNATPVLILTAMGKTSERVTGLEAGADDYLVKPFEMAELIARLRALARRRPMLQAREESVGSLSFDREARVLSGPAGPIDLPRREMALFACLLENRGRIVAREHISDTLYGTGTEVEPNAIELLVSRLRRKLGDTGVAIRTARGLGYMLDEDNA</sequence>
<evidence type="ECO:0000313" key="10">
    <source>
        <dbReference type="EMBL" id="PTX51012.1"/>
    </source>
</evidence>
<feature type="DNA-binding region" description="OmpR/PhoB-type" evidence="7">
    <location>
        <begin position="124"/>
        <end position="220"/>
    </location>
</feature>
<evidence type="ECO:0000256" key="3">
    <source>
        <dbReference type="ARBA" id="ARBA00023015"/>
    </source>
</evidence>
<evidence type="ECO:0000313" key="11">
    <source>
        <dbReference type="Proteomes" id="UP000244224"/>
    </source>
</evidence>
<dbReference type="Gene3D" id="1.10.10.10">
    <property type="entry name" value="Winged helix-like DNA-binding domain superfamily/Winged helix DNA-binding domain"/>
    <property type="match status" value="1"/>
</dbReference>
<keyword evidence="4 7" id="KW-0238">DNA-binding</keyword>
<dbReference type="PANTHER" id="PTHR48111">
    <property type="entry name" value="REGULATOR OF RPOS"/>
    <property type="match status" value="1"/>
</dbReference>
<dbReference type="InterPro" id="IPR036388">
    <property type="entry name" value="WH-like_DNA-bd_sf"/>
</dbReference>
<dbReference type="InterPro" id="IPR011006">
    <property type="entry name" value="CheY-like_superfamily"/>
</dbReference>
<dbReference type="PROSITE" id="PS50110">
    <property type="entry name" value="RESPONSE_REGULATORY"/>
    <property type="match status" value="1"/>
</dbReference>
<organism evidence="10 11">
    <name type="scientific">Gemmobacter caeni</name>
    <dbReference type="NCBI Taxonomy" id="589035"/>
    <lineage>
        <taxon>Bacteria</taxon>
        <taxon>Pseudomonadati</taxon>
        <taxon>Pseudomonadota</taxon>
        <taxon>Alphaproteobacteria</taxon>
        <taxon>Rhodobacterales</taxon>
        <taxon>Paracoccaceae</taxon>
        <taxon>Gemmobacter</taxon>
    </lineage>
</organism>
<name>A0A2T6B4R0_9RHOB</name>
<dbReference type="GO" id="GO:0032993">
    <property type="term" value="C:protein-DNA complex"/>
    <property type="evidence" value="ECO:0007669"/>
    <property type="project" value="TreeGrafter"/>
</dbReference>
<reference evidence="10 11" key="1">
    <citation type="submission" date="2018-04" db="EMBL/GenBank/DDBJ databases">
        <title>Genomic Encyclopedia of Archaeal and Bacterial Type Strains, Phase II (KMG-II): from individual species to whole genera.</title>
        <authorList>
            <person name="Goeker M."/>
        </authorList>
    </citation>
    <scope>NUCLEOTIDE SEQUENCE [LARGE SCALE GENOMIC DNA]</scope>
    <source>
        <strain evidence="10 11">DSM 21823</strain>
    </source>
</reference>
<evidence type="ECO:0000259" key="8">
    <source>
        <dbReference type="PROSITE" id="PS50110"/>
    </source>
</evidence>
<keyword evidence="1 6" id="KW-0597">Phosphoprotein</keyword>
<feature type="domain" description="Response regulatory" evidence="8">
    <location>
        <begin position="2"/>
        <end position="116"/>
    </location>
</feature>
<dbReference type="OrthoDB" id="7643224at2"/>
<dbReference type="AlphaFoldDB" id="A0A2T6B4R0"/>
<dbReference type="Gene3D" id="3.40.50.2300">
    <property type="match status" value="1"/>
</dbReference>
<proteinExistence type="predicted"/>
<dbReference type="GO" id="GO:0005829">
    <property type="term" value="C:cytosol"/>
    <property type="evidence" value="ECO:0007669"/>
    <property type="project" value="TreeGrafter"/>
</dbReference>
<dbReference type="GO" id="GO:0000976">
    <property type="term" value="F:transcription cis-regulatory region binding"/>
    <property type="evidence" value="ECO:0007669"/>
    <property type="project" value="TreeGrafter"/>
</dbReference>
<comment type="caution">
    <text evidence="10">The sequence shown here is derived from an EMBL/GenBank/DDBJ whole genome shotgun (WGS) entry which is preliminary data.</text>
</comment>
<dbReference type="PANTHER" id="PTHR48111:SF67">
    <property type="entry name" value="TRANSCRIPTIONAL REGULATORY PROTEIN TCTD"/>
    <property type="match status" value="1"/>
</dbReference>
<dbReference type="InterPro" id="IPR001867">
    <property type="entry name" value="OmpR/PhoB-type_DNA-bd"/>
</dbReference>
<dbReference type="Pfam" id="PF00072">
    <property type="entry name" value="Response_reg"/>
    <property type="match status" value="1"/>
</dbReference>
<keyword evidence="2" id="KW-0902">Two-component regulatory system</keyword>
<dbReference type="SMART" id="SM00448">
    <property type="entry name" value="REC"/>
    <property type="match status" value="1"/>
</dbReference>
<evidence type="ECO:0000256" key="4">
    <source>
        <dbReference type="ARBA" id="ARBA00023125"/>
    </source>
</evidence>